<dbReference type="Proteomes" id="UP000295689">
    <property type="component" value="Unassembled WGS sequence"/>
</dbReference>
<comment type="caution">
    <text evidence="1">The sequence shown here is derived from an EMBL/GenBank/DDBJ whole genome shotgun (WGS) entry which is preliminary data.</text>
</comment>
<evidence type="ECO:0000313" key="2">
    <source>
        <dbReference type="Proteomes" id="UP000295689"/>
    </source>
</evidence>
<dbReference type="RefSeq" id="WP_132011440.1">
    <property type="nucleotide sequence ID" value="NZ_JABUHM010000003.1"/>
</dbReference>
<evidence type="ECO:0000313" key="1">
    <source>
        <dbReference type="EMBL" id="TCN18460.1"/>
    </source>
</evidence>
<dbReference type="EMBL" id="SLVV01000020">
    <property type="protein sequence ID" value="TCN18460.1"/>
    <property type="molecule type" value="Genomic_DNA"/>
</dbReference>
<sequence length="166" mass="19775">MKRTTLRIVEKFPHLERIIALKENGMLDKKHFQSLPLVDQTFLRMACFFENPETENFNLKLLYEGLDNDWLEWALELIALYFREDTYLIQNPSISIIREGSEYYNQSHFAEYLNACGLNYTRQKVKNYYSRGKIPNADLVIDGTAYWSQSTVEKYGEQERKRLKIK</sequence>
<organism evidence="1 2">
    <name type="scientific">Mesobacillus foraminis</name>
    <dbReference type="NCBI Taxonomy" id="279826"/>
    <lineage>
        <taxon>Bacteria</taxon>
        <taxon>Bacillati</taxon>
        <taxon>Bacillota</taxon>
        <taxon>Bacilli</taxon>
        <taxon>Bacillales</taxon>
        <taxon>Bacillaceae</taxon>
        <taxon>Mesobacillus</taxon>
    </lineage>
</organism>
<dbReference type="AlphaFoldDB" id="A0A4V2RBV0"/>
<proteinExistence type="predicted"/>
<accession>A0A4V2RBV0</accession>
<protein>
    <submittedName>
        <fullName evidence="1">Uncharacterized protein</fullName>
    </submittedName>
</protein>
<reference evidence="1 2" key="1">
    <citation type="journal article" date="2015" name="Stand. Genomic Sci.">
        <title>Genomic Encyclopedia of Bacterial and Archaeal Type Strains, Phase III: the genomes of soil and plant-associated and newly described type strains.</title>
        <authorList>
            <person name="Whitman W.B."/>
            <person name="Woyke T."/>
            <person name="Klenk H.P."/>
            <person name="Zhou Y."/>
            <person name="Lilburn T.G."/>
            <person name="Beck B.J."/>
            <person name="De Vos P."/>
            <person name="Vandamme P."/>
            <person name="Eisen J.A."/>
            <person name="Garrity G."/>
            <person name="Hugenholtz P."/>
            <person name="Kyrpides N.C."/>
        </authorList>
    </citation>
    <scope>NUCLEOTIDE SEQUENCE [LARGE SCALE GENOMIC DNA]</scope>
    <source>
        <strain evidence="1 2">CV53</strain>
    </source>
</reference>
<keyword evidence="2" id="KW-1185">Reference proteome</keyword>
<name>A0A4V2RBV0_9BACI</name>
<gene>
    <name evidence="1" type="ORF">EV146_12060</name>
</gene>